<feature type="binding site" evidence="10">
    <location>
        <begin position="220"/>
        <end position="228"/>
    </location>
    <ligand>
        <name>ATP</name>
        <dbReference type="ChEBI" id="CHEBI:30616"/>
    </ligand>
</feature>
<dbReference type="GO" id="GO:0004612">
    <property type="term" value="F:phosphoenolpyruvate carboxykinase (ATP) activity"/>
    <property type="evidence" value="ECO:0007669"/>
    <property type="project" value="UniProtKB-UniRule"/>
</dbReference>
<evidence type="ECO:0000256" key="6">
    <source>
        <dbReference type="ARBA" id="ARBA00022793"/>
    </source>
</evidence>
<feature type="binding site" evidence="10">
    <location>
        <position position="185"/>
    </location>
    <ligand>
        <name>ATP</name>
        <dbReference type="ChEBI" id="CHEBI:30616"/>
    </ligand>
</feature>
<dbReference type="SUPFAM" id="SSF53795">
    <property type="entry name" value="PEP carboxykinase-like"/>
    <property type="match status" value="1"/>
</dbReference>
<dbReference type="SUPFAM" id="SSF68923">
    <property type="entry name" value="PEP carboxykinase N-terminal domain"/>
    <property type="match status" value="1"/>
</dbReference>
<dbReference type="Gene3D" id="3.40.449.10">
    <property type="entry name" value="Phosphoenolpyruvate Carboxykinase, domain 1"/>
    <property type="match status" value="1"/>
</dbReference>
<dbReference type="HAMAP" id="MF_00453">
    <property type="entry name" value="PEPCK_ATP"/>
    <property type="match status" value="1"/>
</dbReference>
<dbReference type="InterPro" id="IPR001272">
    <property type="entry name" value="PEP_carboxykinase_ATP"/>
</dbReference>
<comment type="similarity">
    <text evidence="2 10">Belongs to the phosphoenolpyruvate carboxykinase (ATP) family.</text>
</comment>
<dbReference type="InterPro" id="IPR008210">
    <property type="entry name" value="PEP_carboxykinase_N"/>
</dbReference>
<name>A0A918K105_9GAMM</name>
<keyword evidence="8 10" id="KW-0456">Lyase</keyword>
<evidence type="ECO:0000256" key="4">
    <source>
        <dbReference type="ARBA" id="ARBA00022432"/>
    </source>
</evidence>
<comment type="catalytic activity">
    <reaction evidence="9 10">
        <text>oxaloacetate + ATP = phosphoenolpyruvate + ADP + CO2</text>
        <dbReference type="Rhea" id="RHEA:18617"/>
        <dbReference type="ChEBI" id="CHEBI:16452"/>
        <dbReference type="ChEBI" id="CHEBI:16526"/>
        <dbReference type="ChEBI" id="CHEBI:30616"/>
        <dbReference type="ChEBI" id="CHEBI:58702"/>
        <dbReference type="ChEBI" id="CHEBI:456216"/>
        <dbReference type="EC" id="4.1.1.49"/>
    </reaction>
</comment>
<keyword evidence="12" id="KW-1185">Reference proteome</keyword>
<reference evidence="11" key="2">
    <citation type="submission" date="2020-09" db="EMBL/GenBank/DDBJ databases">
        <authorList>
            <person name="Sun Q."/>
            <person name="Kim S."/>
        </authorList>
    </citation>
    <scope>NUCLEOTIDE SEQUENCE</scope>
    <source>
        <strain evidence="11">KCTC 22169</strain>
    </source>
</reference>
<reference evidence="11" key="1">
    <citation type="journal article" date="2014" name="Int. J. Syst. Evol. Microbiol.">
        <title>Complete genome sequence of Corynebacterium casei LMG S-19264T (=DSM 44701T), isolated from a smear-ripened cheese.</title>
        <authorList>
            <consortium name="US DOE Joint Genome Institute (JGI-PGF)"/>
            <person name="Walter F."/>
            <person name="Albersmeier A."/>
            <person name="Kalinowski J."/>
            <person name="Ruckert C."/>
        </authorList>
    </citation>
    <scope>NUCLEOTIDE SEQUENCE</scope>
    <source>
        <strain evidence="11">KCTC 22169</strain>
    </source>
</reference>
<dbReference type="GO" id="GO:0005524">
    <property type="term" value="F:ATP binding"/>
    <property type="evidence" value="ECO:0007669"/>
    <property type="project" value="UniProtKB-UniRule"/>
</dbReference>
<dbReference type="GO" id="GO:0005829">
    <property type="term" value="C:cytosol"/>
    <property type="evidence" value="ECO:0007669"/>
    <property type="project" value="TreeGrafter"/>
</dbReference>
<feature type="binding site" evidence="10">
    <location>
        <position position="204"/>
    </location>
    <ligand>
        <name>Mn(2+)</name>
        <dbReference type="ChEBI" id="CHEBI:29035"/>
    </ligand>
</feature>
<dbReference type="PANTHER" id="PTHR30031:SF0">
    <property type="entry name" value="PHOSPHOENOLPYRUVATE CARBOXYKINASE (ATP)"/>
    <property type="match status" value="1"/>
</dbReference>
<gene>
    <name evidence="10 11" type="primary">pckA</name>
    <name evidence="11" type="ORF">GCM10007392_06150</name>
</gene>
<keyword evidence="10" id="KW-0479">Metal-binding</keyword>
<dbReference type="Gene3D" id="3.90.228.20">
    <property type="match status" value="1"/>
</dbReference>
<feature type="binding site" evidence="10">
    <location>
        <position position="185"/>
    </location>
    <ligand>
        <name>Mn(2+)</name>
        <dbReference type="ChEBI" id="CHEBI:29035"/>
    </ligand>
</feature>
<comment type="function">
    <text evidence="10">Involved in the gluconeogenesis. Catalyzes the conversion of oxaloacetate (OAA) to phosphoenolpyruvate (PEP) through direct phosphoryl transfer between the nucleoside triphosphate and OAA.</text>
</comment>
<proteinExistence type="inferred from homology"/>
<comment type="caution">
    <text evidence="11">The sequence shown here is derived from an EMBL/GenBank/DDBJ whole genome shotgun (WGS) entry which is preliminary data.</text>
</comment>
<dbReference type="InterPro" id="IPR013035">
    <property type="entry name" value="PEP_carboxykinase_C"/>
</dbReference>
<accession>A0A918K105</accession>
<dbReference type="EMBL" id="BMXR01000001">
    <property type="protein sequence ID" value="GGX41993.1"/>
    <property type="molecule type" value="Genomic_DNA"/>
</dbReference>
<feature type="binding site" evidence="10">
    <location>
        <position position="241"/>
    </location>
    <ligand>
        <name>Mn(2+)</name>
        <dbReference type="ChEBI" id="CHEBI:29035"/>
    </ligand>
</feature>
<feature type="binding site" evidence="10">
    <location>
        <position position="185"/>
    </location>
    <ligand>
        <name>substrate</name>
    </ligand>
</feature>
<comment type="subcellular location">
    <subcellularLocation>
        <location evidence="10">Cytoplasm</location>
    </subcellularLocation>
</comment>
<dbReference type="Gene3D" id="2.170.8.10">
    <property type="entry name" value="Phosphoenolpyruvate Carboxykinase, domain 2"/>
    <property type="match status" value="1"/>
</dbReference>
<organism evidence="11 12">
    <name type="scientific">Saccharospirillum salsuginis</name>
    <dbReference type="NCBI Taxonomy" id="418750"/>
    <lineage>
        <taxon>Bacteria</taxon>
        <taxon>Pseudomonadati</taxon>
        <taxon>Pseudomonadota</taxon>
        <taxon>Gammaproteobacteria</taxon>
        <taxon>Oceanospirillales</taxon>
        <taxon>Saccharospirillaceae</taxon>
        <taxon>Saccharospirillum</taxon>
    </lineage>
</organism>
<dbReference type="PANTHER" id="PTHR30031">
    <property type="entry name" value="PHOSPHOENOLPYRUVATE CARBOXYKINASE ATP"/>
    <property type="match status" value="1"/>
</dbReference>
<dbReference type="RefSeq" id="WP_189606999.1">
    <property type="nucleotide sequence ID" value="NZ_BMXR01000001.1"/>
</dbReference>
<feature type="binding site" evidence="10">
    <location>
        <position position="204"/>
    </location>
    <ligand>
        <name>ATP</name>
        <dbReference type="ChEBI" id="CHEBI:30616"/>
    </ligand>
</feature>
<evidence type="ECO:0000256" key="1">
    <source>
        <dbReference type="ARBA" id="ARBA00004742"/>
    </source>
</evidence>
<evidence type="ECO:0000313" key="11">
    <source>
        <dbReference type="EMBL" id="GGX41993.1"/>
    </source>
</evidence>
<keyword evidence="10" id="KW-0963">Cytoplasm</keyword>
<feature type="binding site" evidence="10">
    <location>
        <position position="45"/>
    </location>
    <ligand>
        <name>substrate</name>
    </ligand>
</feature>
<comment type="subunit">
    <text evidence="10">Monomer.</text>
</comment>
<dbReference type="EC" id="4.1.1.49" evidence="3 10"/>
<protein>
    <recommendedName>
        <fullName evidence="3 10">Phosphoenolpyruvate carboxykinase (ATP)</fullName>
        <shortName evidence="10">PCK</shortName>
        <shortName evidence="10">PEP carboxykinase</shortName>
        <shortName evidence="10">PEPCK</shortName>
        <ecNumber evidence="3 10">4.1.1.49</ecNumber>
    </recommendedName>
</protein>
<dbReference type="Pfam" id="PF01293">
    <property type="entry name" value="PEPCK_ATP"/>
    <property type="match status" value="1"/>
</dbReference>
<evidence type="ECO:0000256" key="9">
    <source>
        <dbReference type="ARBA" id="ARBA00047371"/>
    </source>
</evidence>
<feature type="binding site" evidence="10">
    <location>
        <position position="305"/>
    </location>
    <ligand>
        <name>ATP</name>
        <dbReference type="ChEBI" id="CHEBI:30616"/>
    </ligand>
</feature>
<keyword evidence="10" id="KW-0464">Manganese</keyword>
<evidence type="ECO:0000256" key="5">
    <source>
        <dbReference type="ARBA" id="ARBA00022741"/>
    </source>
</evidence>
<feature type="binding site" evidence="10">
    <location>
        <position position="305"/>
    </location>
    <ligand>
        <name>substrate</name>
    </ligand>
</feature>
<evidence type="ECO:0000256" key="3">
    <source>
        <dbReference type="ARBA" id="ARBA00012363"/>
    </source>
</evidence>
<evidence type="ECO:0000256" key="2">
    <source>
        <dbReference type="ARBA" id="ARBA00006052"/>
    </source>
</evidence>
<feature type="binding site" evidence="10">
    <location>
        <position position="179"/>
    </location>
    <ligand>
        <name>substrate</name>
    </ligand>
</feature>
<dbReference type="NCBIfam" id="TIGR00224">
    <property type="entry name" value="pckA"/>
    <property type="match status" value="1"/>
</dbReference>
<dbReference type="NCBIfam" id="NF006823">
    <property type="entry name" value="PRK09344.1-5"/>
    <property type="match status" value="1"/>
</dbReference>
<keyword evidence="5 10" id="KW-0547">Nucleotide-binding</keyword>
<sequence length="513" mass="56509">MAAFSPHAHVDLSTPLLLEFAVRREEGEFASNGAFVARTGVRTGRSPKDRFIVEEASSRDNIEWGKVNQPFPADKFDALWQRVSDYVNDREHFVGHLEVGASERHAVSMQVTTELAWHQVFARNLFIVPEQWNVSGRDTWEVMNVPSFVCDPDRDGTHSDSAVILNFEKRRVLIAGLYYAGEMKKAMFSVQNYLLPAEDVLPMHCSANVGDDGKTTLFFGLSGTGKTTLSADPDRFLIGDDEHGWGPGEVFNIEGGCYAKCINLSEANEPVIWNAIRFGTILENVVLGKHREPDYADDSLTQNSRAAYPLEHIEKRQPSNRGDEPNAVVFLTCDLNGVLPPVSKLSKEAAAYHFLSGYTALVGSTEMGAGSGIKTTFSTCFGAPFFPRPAGVYAELLMKRIEQAGTDVYLVNTGWTGGAYGEGKRFSIPVTRAVISAITSGALSDVETKHIDGLNLDVPVAVPGVDAKLLEPRQTWKHEDDYDERAKALIEEFQQNFAKYDVADTIVEAGPHL</sequence>
<dbReference type="Proteomes" id="UP000626148">
    <property type="component" value="Unassembled WGS sequence"/>
</dbReference>
<keyword evidence="4 10" id="KW-0312">Gluconeogenesis</keyword>
<comment type="pathway">
    <text evidence="1 10">Carbohydrate biosynthesis; gluconeogenesis.</text>
</comment>
<keyword evidence="7 10" id="KW-0067">ATP-binding</keyword>
<comment type="caution">
    <text evidence="10">Lacks conserved residue(s) required for the propagation of feature annotation.</text>
</comment>
<dbReference type="AlphaFoldDB" id="A0A918K105"/>
<evidence type="ECO:0000313" key="12">
    <source>
        <dbReference type="Proteomes" id="UP000626148"/>
    </source>
</evidence>
<evidence type="ECO:0000256" key="7">
    <source>
        <dbReference type="ARBA" id="ARBA00022840"/>
    </source>
</evidence>
<dbReference type="NCBIfam" id="NF006821">
    <property type="entry name" value="PRK09344.1-3"/>
    <property type="match status" value="1"/>
</dbReference>
<comment type="cofactor">
    <cofactor evidence="10">
        <name>Mn(2+)</name>
        <dbReference type="ChEBI" id="CHEBI:29035"/>
    </cofactor>
    <text evidence="10">Binds 1 Mn(2+) ion per subunit.</text>
</comment>
<dbReference type="GO" id="GO:0006094">
    <property type="term" value="P:gluconeogenesis"/>
    <property type="evidence" value="ECO:0007669"/>
    <property type="project" value="UniProtKB-UniRule"/>
</dbReference>
<dbReference type="GO" id="GO:0046872">
    <property type="term" value="F:metal ion binding"/>
    <property type="evidence" value="ECO:0007669"/>
    <property type="project" value="UniProtKB-KW"/>
</dbReference>
<evidence type="ECO:0000256" key="10">
    <source>
        <dbReference type="HAMAP-Rule" id="MF_00453"/>
    </source>
</evidence>
<evidence type="ECO:0000256" key="8">
    <source>
        <dbReference type="ARBA" id="ARBA00023239"/>
    </source>
</evidence>
<keyword evidence="6 10" id="KW-0210">Decarboxylase</keyword>
<dbReference type="NCBIfam" id="NF006820">
    <property type="entry name" value="PRK09344.1-2"/>
    <property type="match status" value="1"/>
</dbReference>
<feature type="binding site" evidence="10">
    <location>
        <position position="269"/>
    </location>
    <ligand>
        <name>ATP</name>
        <dbReference type="ChEBI" id="CHEBI:30616"/>
    </ligand>
</feature>
<feature type="binding site" evidence="10">
    <location>
        <position position="431"/>
    </location>
    <ligand>
        <name>ATP</name>
        <dbReference type="ChEBI" id="CHEBI:30616"/>
    </ligand>
</feature>
<dbReference type="PIRSF" id="PIRSF006294">
    <property type="entry name" value="PEP_crbxkin"/>
    <property type="match status" value="1"/>
</dbReference>